<dbReference type="SMART" id="SM00823">
    <property type="entry name" value="PKS_PP"/>
    <property type="match status" value="1"/>
</dbReference>
<comment type="similarity">
    <text evidence="1">Belongs to the thioesterase family.</text>
</comment>
<organism evidence="5 6">
    <name type="scientific">Streptomyces griseochromogenes</name>
    <dbReference type="NCBI Taxonomy" id="68214"/>
    <lineage>
        <taxon>Bacteria</taxon>
        <taxon>Bacillati</taxon>
        <taxon>Actinomycetota</taxon>
        <taxon>Actinomycetes</taxon>
        <taxon>Kitasatosporales</taxon>
        <taxon>Streptomycetaceae</taxon>
        <taxon>Streptomyces</taxon>
    </lineage>
</organism>
<dbReference type="GO" id="GO:0008610">
    <property type="term" value="P:lipid biosynthetic process"/>
    <property type="evidence" value="ECO:0007669"/>
    <property type="project" value="TreeGrafter"/>
</dbReference>
<dbReference type="InterPro" id="IPR036736">
    <property type="entry name" value="ACP-like_sf"/>
</dbReference>
<keyword evidence="2" id="KW-0596">Phosphopantetheine</keyword>
<dbReference type="InterPro" id="IPR012223">
    <property type="entry name" value="TEII"/>
</dbReference>
<dbReference type="Gene3D" id="3.40.50.1820">
    <property type="entry name" value="alpha/beta hydrolase"/>
    <property type="match status" value="1"/>
</dbReference>
<dbReference type="PANTHER" id="PTHR11487">
    <property type="entry name" value="THIOESTERASE"/>
    <property type="match status" value="1"/>
</dbReference>
<dbReference type="InterPro" id="IPR001031">
    <property type="entry name" value="Thioesterase"/>
</dbReference>
<evidence type="ECO:0000259" key="4">
    <source>
        <dbReference type="PROSITE" id="PS50075"/>
    </source>
</evidence>
<dbReference type="InterPro" id="IPR020806">
    <property type="entry name" value="PKS_PP-bd"/>
</dbReference>
<feature type="domain" description="Carrier" evidence="4">
    <location>
        <begin position="5"/>
        <end position="80"/>
    </location>
</feature>
<protein>
    <recommendedName>
        <fullName evidence="4">Carrier domain-containing protein</fullName>
    </recommendedName>
</protein>
<keyword evidence="3" id="KW-0597">Phosphoprotein</keyword>
<name>A0A1B1ATY7_9ACTN</name>
<reference evidence="5 6" key="1">
    <citation type="submission" date="2016-06" db="EMBL/GenBank/DDBJ databases">
        <title>Complete genome sequence of Streptomyces griseochromogenes ATCC 14511, the Blasticidin S producer.</title>
        <authorList>
            <person name="Wu L."/>
        </authorList>
    </citation>
    <scope>NUCLEOTIDE SEQUENCE [LARGE SCALE GENOMIC DNA]</scope>
    <source>
        <strain evidence="5 6">ATCC 14511</strain>
    </source>
</reference>
<dbReference type="GO" id="GO:0017000">
    <property type="term" value="P:antibiotic biosynthetic process"/>
    <property type="evidence" value="ECO:0007669"/>
    <property type="project" value="UniProtKB-ARBA"/>
</dbReference>
<dbReference type="PANTHER" id="PTHR11487:SF0">
    <property type="entry name" value="S-ACYL FATTY ACID SYNTHASE THIOESTERASE, MEDIUM CHAIN"/>
    <property type="match status" value="1"/>
</dbReference>
<dbReference type="GO" id="GO:0031177">
    <property type="term" value="F:phosphopantetheine binding"/>
    <property type="evidence" value="ECO:0007669"/>
    <property type="project" value="InterPro"/>
</dbReference>
<dbReference type="KEGG" id="sgs:AVL59_10885"/>
<evidence type="ECO:0000313" key="6">
    <source>
        <dbReference type="Proteomes" id="UP000092659"/>
    </source>
</evidence>
<dbReference type="EMBL" id="CP016279">
    <property type="protein sequence ID" value="ANP50049.1"/>
    <property type="molecule type" value="Genomic_DNA"/>
</dbReference>
<proteinExistence type="inferred from homology"/>
<dbReference type="PROSITE" id="PS50075">
    <property type="entry name" value="CARRIER"/>
    <property type="match status" value="1"/>
</dbReference>
<dbReference type="SUPFAM" id="SSF53474">
    <property type="entry name" value="alpha/beta-Hydrolases"/>
    <property type="match status" value="1"/>
</dbReference>
<evidence type="ECO:0000313" key="5">
    <source>
        <dbReference type="EMBL" id="ANP50049.1"/>
    </source>
</evidence>
<dbReference type="STRING" id="68214.AVL59_10885"/>
<dbReference type="Pfam" id="PF00975">
    <property type="entry name" value="Thioesterase"/>
    <property type="match status" value="1"/>
</dbReference>
<dbReference type="InterPro" id="IPR029058">
    <property type="entry name" value="AB_hydrolase_fold"/>
</dbReference>
<dbReference type="Gene3D" id="1.10.1200.10">
    <property type="entry name" value="ACP-like"/>
    <property type="match status" value="1"/>
</dbReference>
<dbReference type="Proteomes" id="UP000092659">
    <property type="component" value="Chromosome"/>
</dbReference>
<evidence type="ECO:0000256" key="2">
    <source>
        <dbReference type="ARBA" id="ARBA00022450"/>
    </source>
</evidence>
<evidence type="ECO:0000256" key="3">
    <source>
        <dbReference type="ARBA" id="ARBA00022553"/>
    </source>
</evidence>
<dbReference type="InterPro" id="IPR009081">
    <property type="entry name" value="PP-bd_ACP"/>
</dbReference>
<dbReference type="AlphaFoldDB" id="A0A1B1ATY7"/>
<evidence type="ECO:0000256" key="1">
    <source>
        <dbReference type="ARBA" id="ARBA00007169"/>
    </source>
</evidence>
<gene>
    <name evidence="5" type="ORF">AVL59_10885</name>
</gene>
<sequence>MQDNDFGTPTERRLADIWADILRLDNVKRDQDFFDAGGDSLLATKVVLRVCREWDIKFTVRVLNDAPVLADLAERIDQRVTKSGQPSAGAPSPAARASRAGACLWEMRPGTAGAGQDTLLLLPHAGGSAQNYASWADFFPKDLRILAAQYPGRAARADEPAAADLHHIVDEILDALGDVEGRLYVFGHSMGSYVGYELCWRQQLASRPPVALFASGAVPPHRHRPNPATEEEITDEWLMKLLDMYNGVPDDLMNYPEVISQALGTLRSDVVLFRNYSYGDRRRRLEIPIVAFGGERDDLVPAAEVERWHELGAAECATHIIPGGHFYYLDNTATVTAAMSKYLVSVHDGQKE</sequence>
<dbReference type="Pfam" id="PF00550">
    <property type="entry name" value="PP-binding"/>
    <property type="match status" value="1"/>
</dbReference>
<accession>A0A1B1ATY7</accession>